<protein>
    <recommendedName>
        <fullName evidence="7">Lipoprotein LprG</fullName>
    </recommendedName>
</protein>
<dbReference type="SUPFAM" id="SSF89392">
    <property type="entry name" value="Prokaryotic lipoproteins and lipoprotein localization factors"/>
    <property type="match status" value="1"/>
</dbReference>
<comment type="similarity">
    <text evidence="2">Belongs to the LppX/LprAFG lipoprotein family.</text>
</comment>
<evidence type="ECO:0000313" key="6">
    <source>
        <dbReference type="Proteomes" id="UP000623461"/>
    </source>
</evidence>
<dbReference type="InterPro" id="IPR029046">
    <property type="entry name" value="LolA/LolB/LppX"/>
</dbReference>
<organism evidence="5 6">
    <name type="scientific">Terrabacter tumescens</name>
    <dbReference type="NCBI Taxonomy" id="60443"/>
    <lineage>
        <taxon>Bacteria</taxon>
        <taxon>Bacillati</taxon>
        <taxon>Actinomycetota</taxon>
        <taxon>Actinomycetes</taxon>
        <taxon>Micrococcales</taxon>
        <taxon>Intrasporangiaceae</taxon>
        <taxon>Terrabacter</taxon>
    </lineage>
</organism>
<dbReference type="Gene3D" id="2.50.20.20">
    <property type="match status" value="1"/>
</dbReference>
<dbReference type="CDD" id="cd16334">
    <property type="entry name" value="LppX-like"/>
    <property type="match status" value="1"/>
</dbReference>
<dbReference type="EMBL" id="BMNZ01000005">
    <property type="protein sequence ID" value="GGN00387.1"/>
    <property type="molecule type" value="Genomic_DNA"/>
</dbReference>
<dbReference type="Pfam" id="PF07161">
    <property type="entry name" value="LppX_LprAFG"/>
    <property type="match status" value="1"/>
</dbReference>
<dbReference type="Proteomes" id="UP000623461">
    <property type="component" value="Unassembled WGS sequence"/>
</dbReference>
<sequence length="271" mass="27887">MIVPDPSHTHIDETARARPRAADRRGRLRSVSLTPMRITGKLAAAALSALCVVTVASCSSDPGGSSAGQTQQSPAQRLAAAKAKVDAAPSVHLTLASADVPQGASGVVSADGWGKHPPAFKGTFKVTLKGVQADAEITSLDGDVYAKLPLIPGTNKIDPKAFGLPDPAVLFSPDKGLTTLLTATTSPVAGDQVRRGSEVLTTIKGSVPGKAVTDLFLIGDPNGTFTATYGLTDAQELRQVVITGPFFGAGTTSTYTLTLDQYGKPVTITKP</sequence>
<accession>A0ABQ2I6U0</accession>
<keyword evidence="3" id="KW-0472">Membrane</keyword>
<evidence type="ECO:0000256" key="1">
    <source>
        <dbReference type="ARBA" id="ARBA00004196"/>
    </source>
</evidence>
<keyword evidence="6" id="KW-1185">Reference proteome</keyword>
<evidence type="ECO:0008006" key="7">
    <source>
        <dbReference type="Google" id="ProtNLM"/>
    </source>
</evidence>
<evidence type="ECO:0000256" key="2">
    <source>
        <dbReference type="ARBA" id="ARBA00009194"/>
    </source>
</evidence>
<evidence type="ECO:0000256" key="3">
    <source>
        <dbReference type="ARBA" id="ARBA00022475"/>
    </source>
</evidence>
<proteinExistence type="inferred from homology"/>
<feature type="compositionally biased region" description="Basic and acidic residues" evidence="4">
    <location>
        <begin position="7"/>
        <end position="25"/>
    </location>
</feature>
<evidence type="ECO:0000313" key="5">
    <source>
        <dbReference type="EMBL" id="GGN00387.1"/>
    </source>
</evidence>
<comment type="subcellular location">
    <subcellularLocation>
        <location evidence="1">Cell envelope</location>
    </subcellularLocation>
</comment>
<gene>
    <name evidence="5" type="ORF">GCM10009721_29400</name>
</gene>
<reference evidence="6" key="1">
    <citation type="journal article" date="2019" name="Int. J. Syst. Evol. Microbiol.">
        <title>The Global Catalogue of Microorganisms (GCM) 10K type strain sequencing project: providing services to taxonomists for standard genome sequencing and annotation.</title>
        <authorList>
            <consortium name="The Broad Institute Genomics Platform"/>
            <consortium name="The Broad Institute Genome Sequencing Center for Infectious Disease"/>
            <person name="Wu L."/>
            <person name="Ma J."/>
        </authorList>
    </citation>
    <scope>NUCLEOTIDE SEQUENCE [LARGE SCALE GENOMIC DNA]</scope>
    <source>
        <strain evidence="6">JCM 1365</strain>
    </source>
</reference>
<comment type="caution">
    <text evidence="5">The sequence shown here is derived from an EMBL/GenBank/DDBJ whole genome shotgun (WGS) entry which is preliminary data.</text>
</comment>
<keyword evidence="3" id="KW-1003">Cell membrane</keyword>
<name>A0ABQ2I6U0_9MICO</name>
<dbReference type="InterPro" id="IPR009830">
    <property type="entry name" value="LppX/LprAFG"/>
</dbReference>
<evidence type="ECO:0000256" key="4">
    <source>
        <dbReference type="SAM" id="MobiDB-lite"/>
    </source>
</evidence>
<feature type="region of interest" description="Disordered" evidence="4">
    <location>
        <begin position="1"/>
        <end position="28"/>
    </location>
</feature>